<feature type="non-terminal residue" evidence="5">
    <location>
        <position position="58"/>
    </location>
</feature>
<dbReference type="PROSITE" id="PS51393">
    <property type="entry name" value="LIPOXYGENASE_3"/>
    <property type="match status" value="1"/>
</dbReference>
<dbReference type="Gene3D" id="1.20.245.10">
    <property type="entry name" value="Lipoxygenase-1, Domain 5"/>
    <property type="match status" value="1"/>
</dbReference>
<dbReference type="GO" id="GO:0046872">
    <property type="term" value="F:metal ion binding"/>
    <property type="evidence" value="ECO:0007669"/>
    <property type="project" value="UniProtKB-KW"/>
</dbReference>
<proteinExistence type="predicted"/>
<gene>
    <name evidence="5" type="ORF">Tci_930606</name>
</gene>
<sequence>TPGRYCKEISAAAYKHWRFDLEGLPADLIRRGMAVPDSSQRHRVKLLIEDYPYASDGL</sequence>
<feature type="domain" description="Lipoxygenase" evidence="4">
    <location>
        <begin position="1"/>
        <end position="58"/>
    </location>
</feature>
<name>A0A699XG61_TANCI</name>
<accession>A0A699XG61</accession>
<dbReference type="GO" id="GO:0034440">
    <property type="term" value="P:lipid oxidation"/>
    <property type="evidence" value="ECO:0007669"/>
    <property type="project" value="InterPro"/>
</dbReference>
<dbReference type="InterPro" id="IPR000907">
    <property type="entry name" value="LipOase"/>
</dbReference>
<dbReference type="SUPFAM" id="SSF48484">
    <property type="entry name" value="Lipoxigenase"/>
    <property type="match status" value="1"/>
</dbReference>
<keyword evidence="1" id="KW-0479">Metal-binding</keyword>
<keyword evidence="3" id="KW-0560">Oxidoreductase</keyword>
<dbReference type="InterPro" id="IPR013819">
    <property type="entry name" value="LipOase_C"/>
</dbReference>
<dbReference type="GO" id="GO:0016702">
    <property type="term" value="F:oxidoreductase activity, acting on single donors with incorporation of molecular oxygen, incorporation of two atoms of oxygen"/>
    <property type="evidence" value="ECO:0007669"/>
    <property type="project" value="InterPro"/>
</dbReference>
<evidence type="ECO:0000313" key="5">
    <source>
        <dbReference type="EMBL" id="GFD58637.1"/>
    </source>
</evidence>
<dbReference type="EMBL" id="BKCJ011855485">
    <property type="protein sequence ID" value="GFD58637.1"/>
    <property type="molecule type" value="Genomic_DNA"/>
</dbReference>
<evidence type="ECO:0000256" key="2">
    <source>
        <dbReference type="ARBA" id="ARBA00022964"/>
    </source>
</evidence>
<keyword evidence="2" id="KW-0223">Dioxygenase</keyword>
<dbReference type="InterPro" id="IPR036226">
    <property type="entry name" value="LipOase_C_sf"/>
</dbReference>
<comment type="caution">
    <text evidence="5">The sequence shown here is derived from an EMBL/GenBank/DDBJ whole genome shotgun (WGS) entry which is preliminary data.</text>
</comment>
<evidence type="ECO:0000256" key="3">
    <source>
        <dbReference type="ARBA" id="ARBA00023002"/>
    </source>
</evidence>
<organism evidence="5">
    <name type="scientific">Tanacetum cinerariifolium</name>
    <name type="common">Dalmatian daisy</name>
    <name type="synonym">Chrysanthemum cinerariifolium</name>
    <dbReference type="NCBI Taxonomy" id="118510"/>
    <lineage>
        <taxon>Eukaryota</taxon>
        <taxon>Viridiplantae</taxon>
        <taxon>Streptophyta</taxon>
        <taxon>Embryophyta</taxon>
        <taxon>Tracheophyta</taxon>
        <taxon>Spermatophyta</taxon>
        <taxon>Magnoliopsida</taxon>
        <taxon>eudicotyledons</taxon>
        <taxon>Gunneridae</taxon>
        <taxon>Pentapetalae</taxon>
        <taxon>asterids</taxon>
        <taxon>campanulids</taxon>
        <taxon>Asterales</taxon>
        <taxon>Asteraceae</taxon>
        <taxon>Asteroideae</taxon>
        <taxon>Anthemideae</taxon>
        <taxon>Anthemidinae</taxon>
        <taxon>Tanacetum</taxon>
    </lineage>
</organism>
<evidence type="ECO:0000256" key="1">
    <source>
        <dbReference type="ARBA" id="ARBA00022723"/>
    </source>
</evidence>
<reference evidence="5" key="1">
    <citation type="journal article" date="2019" name="Sci. Rep.">
        <title>Draft genome of Tanacetum cinerariifolium, the natural source of mosquito coil.</title>
        <authorList>
            <person name="Yamashiro T."/>
            <person name="Shiraishi A."/>
            <person name="Satake H."/>
            <person name="Nakayama K."/>
        </authorList>
    </citation>
    <scope>NUCLEOTIDE SEQUENCE</scope>
</reference>
<protein>
    <submittedName>
        <fullName evidence="5">Linoleate 13S-lipoxygenase 3-1, chloroplastic</fullName>
    </submittedName>
</protein>
<dbReference type="PANTHER" id="PTHR11771">
    <property type="entry name" value="LIPOXYGENASE"/>
    <property type="match status" value="1"/>
</dbReference>
<dbReference type="AlphaFoldDB" id="A0A699XG61"/>
<evidence type="ECO:0000259" key="4">
    <source>
        <dbReference type="PROSITE" id="PS51393"/>
    </source>
</evidence>
<feature type="non-terminal residue" evidence="5">
    <location>
        <position position="1"/>
    </location>
</feature>
<dbReference type="Pfam" id="PF00305">
    <property type="entry name" value="Lipoxygenase"/>
    <property type="match status" value="1"/>
</dbReference>